<feature type="binding site" evidence="6">
    <location>
        <position position="56"/>
    </location>
    <ligand>
        <name>FMN</name>
        <dbReference type="ChEBI" id="CHEBI:58210"/>
    </ligand>
</feature>
<dbReference type="EMBL" id="JAERWK010000012">
    <property type="protein sequence ID" value="MBM9467676.1"/>
    <property type="molecule type" value="Genomic_DNA"/>
</dbReference>
<evidence type="ECO:0000313" key="8">
    <source>
        <dbReference type="EMBL" id="MBM9467676.1"/>
    </source>
</evidence>
<evidence type="ECO:0000259" key="7">
    <source>
        <dbReference type="Pfam" id="PF00296"/>
    </source>
</evidence>
<evidence type="ECO:0000256" key="3">
    <source>
        <dbReference type="ARBA" id="ARBA00023002"/>
    </source>
</evidence>
<feature type="domain" description="Luciferase-like" evidence="7">
    <location>
        <begin position="33"/>
        <end position="388"/>
    </location>
</feature>
<dbReference type="PIRSF" id="PIRSF000337">
    <property type="entry name" value="NTA_MOA"/>
    <property type="match status" value="1"/>
</dbReference>
<dbReference type="Gene3D" id="3.20.20.30">
    <property type="entry name" value="Luciferase-like domain"/>
    <property type="match status" value="1"/>
</dbReference>
<dbReference type="PANTHER" id="PTHR30011">
    <property type="entry name" value="ALKANESULFONATE MONOOXYGENASE-RELATED"/>
    <property type="match status" value="1"/>
</dbReference>
<evidence type="ECO:0000256" key="6">
    <source>
        <dbReference type="PIRSR" id="PIRSR000337-1"/>
    </source>
</evidence>
<dbReference type="GO" id="GO:0016705">
    <property type="term" value="F:oxidoreductase activity, acting on paired donors, with incorporation or reduction of molecular oxygen"/>
    <property type="evidence" value="ECO:0007669"/>
    <property type="project" value="InterPro"/>
</dbReference>
<dbReference type="AlphaFoldDB" id="A0A938YDP6"/>
<dbReference type="NCBIfam" id="TIGR03860">
    <property type="entry name" value="FMN_nitrolo"/>
    <property type="match status" value="1"/>
</dbReference>
<evidence type="ECO:0000256" key="4">
    <source>
        <dbReference type="ARBA" id="ARBA00023033"/>
    </source>
</evidence>
<dbReference type="PANTHER" id="PTHR30011:SF16">
    <property type="entry name" value="C2H2 FINGER DOMAIN TRANSCRIPTION FACTOR (EUROFUNG)-RELATED"/>
    <property type="match status" value="1"/>
</dbReference>
<name>A0A938YDP6_9ACTN</name>
<dbReference type="SUPFAM" id="SSF51679">
    <property type="entry name" value="Bacterial luciferase-like"/>
    <property type="match status" value="1"/>
</dbReference>
<evidence type="ECO:0000313" key="9">
    <source>
        <dbReference type="Proteomes" id="UP000663792"/>
    </source>
</evidence>
<sequence>MSARMFHLGWFLNYSPPAWQGPFHRPDSEDWTSGDFLVDVARLLERGKFDYMMFEDSLMVSDVYQGSMEADLKYHRYAPKHDPLPLIPYIAAKTEHIGLIGTSSTSFNHPYATARSFATLDHVTRGRIGWNVVTSSEDRAAQNFGLERLYDHDERYEMADEYVDVVHQLWDSWDPGAMIMDRERRIHTDHSKVRVIEHRGKYFTARGPLNMSPGPQWHVPLCQAGGSPKGRDLAAKWASTILVIAPNLEEMKAYRDDIRGRMKTFGRNPDDLKVCFVVFPVLGETDEIARTKAALAAANDPDRLDRSLANISALTNVDFSQFALDEPLPDVTTNGHTSTLQTFLHGRVPGQTTLRELADKPVAESVSFVGSPSTVAEKMGEVMEYVGGDGYLLATHDMSRNYVTQIVDGLIPELQARGLTRREYTADTLKGNLLAF</sequence>
<evidence type="ECO:0000256" key="2">
    <source>
        <dbReference type="ARBA" id="ARBA00022643"/>
    </source>
</evidence>
<evidence type="ECO:0000256" key="1">
    <source>
        <dbReference type="ARBA" id="ARBA00022630"/>
    </source>
</evidence>
<keyword evidence="3 8" id="KW-0560">Oxidoreductase</keyword>
<protein>
    <submittedName>
        <fullName evidence="8">NtaA/DmoA family FMN-dependent monooxygenase</fullName>
        <ecNumber evidence="8">1.14.-.-</ecNumber>
    </submittedName>
</protein>
<feature type="binding site" evidence="6">
    <location>
        <position position="227"/>
    </location>
    <ligand>
        <name>FMN</name>
        <dbReference type="ChEBI" id="CHEBI:58210"/>
    </ligand>
</feature>
<dbReference type="CDD" id="cd01095">
    <property type="entry name" value="Nitrilotriacetate_monoxgenase"/>
    <property type="match status" value="1"/>
</dbReference>
<dbReference type="RefSeq" id="WP_205260624.1">
    <property type="nucleotide sequence ID" value="NZ_JAERWK010000012.1"/>
</dbReference>
<keyword evidence="2 6" id="KW-0288">FMN</keyword>
<feature type="binding site" evidence="6">
    <location>
        <position position="156"/>
    </location>
    <ligand>
        <name>FMN</name>
        <dbReference type="ChEBI" id="CHEBI:58210"/>
    </ligand>
</feature>
<dbReference type="GO" id="GO:0004497">
    <property type="term" value="F:monooxygenase activity"/>
    <property type="evidence" value="ECO:0007669"/>
    <property type="project" value="UniProtKB-KW"/>
</dbReference>
<dbReference type="InterPro" id="IPR036661">
    <property type="entry name" value="Luciferase-like_sf"/>
</dbReference>
<organism evidence="8 9">
    <name type="scientific">Nakamurella leprariae</name>
    <dbReference type="NCBI Taxonomy" id="2803911"/>
    <lineage>
        <taxon>Bacteria</taxon>
        <taxon>Bacillati</taxon>
        <taxon>Actinomycetota</taxon>
        <taxon>Actinomycetes</taxon>
        <taxon>Nakamurellales</taxon>
        <taxon>Nakamurellaceae</taxon>
        <taxon>Nakamurella</taxon>
    </lineage>
</organism>
<comment type="similarity">
    <text evidence="5">Belongs to the NtaA/SnaA/DszA monooxygenase family.</text>
</comment>
<accession>A0A938YDP6</accession>
<keyword evidence="4 8" id="KW-0503">Monooxygenase</keyword>
<feature type="binding site" evidence="6">
    <location>
        <position position="102"/>
    </location>
    <ligand>
        <name>FMN</name>
        <dbReference type="ChEBI" id="CHEBI:58210"/>
    </ligand>
</feature>
<keyword evidence="1 6" id="KW-0285">Flavoprotein</keyword>
<gene>
    <name evidence="8" type="ORF">JL106_10335</name>
</gene>
<dbReference type="Proteomes" id="UP000663792">
    <property type="component" value="Unassembled WGS sequence"/>
</dbReference>
<evidence type="ECO:0000256" key="5">
    <source>
        <dbReference type="ARBA" id="ARBA00033748"/>
    </source>
</evidence>
<comment type="caution">
    <text evidence="8">The sequence shown here is derived from an EMBL/GenBank/DDBJ whole genome shotgun (WGS) entry which is preliminary data.</text>
</comment>
<dbReference type="InterPro" id="IPR011251">
    <property type="entry name" value="Luciferase-like_dom"/>
</dbReference>
<dbReference type="InterPro" id="IPR016215">
    <property type="entry name" value="NTA_MOA"/>
</dbReference>
<reference evidence="8" key="1">
    <citation type="submission" date="2021-01" db="EMBL/GenBank/DDBJ databases">
        <title>YIM 132084 draft genome.</title>
        <authorList>
            <person name="An D."/>
        </authorList>
    </citation>
    <scope>NUCLEOTIDE SEQUENCE</scope>
    <source>
        <strain evidence="8">YIM 132084</strain>
    </source>
</reference>
<proteinExistence type="inferred from homology"/>
<feature type="binding site" evidence="6">
    <location>
        <position position="152"/>
    </location>
    <ligand>
        <name>FMN</name>
        <dbReference type="ChEBI" id="CHEBI:58210"/>
    </ligand>
</feature>
<dbReference type="Pfam" id="PF00296">
    <property type="entry name" value="Bac_luciferase"/>
    <property type="match status" value="1"/>
</dbReference>
<dbReference type="EC" id="1.14.-.-" evidence="8"/>
<dbReference type="InterPro" id="IPR051260">
    <property type="entry name" value="Diverse_substr_monoxygenases"/>
</dbReference>
<keyword evidence="9" id="KW-1185">Reference proteome</keyword>